<dbReference type="Pfam" id="PF03176">
    <property type="entry name" value="MMPL"/>
    <property type="match status" value="2"/>
</dbReference>
<evidence type="ECO:0000256" key="2">
    <source>
        <dbReference type="ARBA" id="ARBA00022475"/>
    </source>
</evidence>
<keyword evidence="5 6" id="KW-0472">Membrane</keyword>
<feature type="transmembrane region" description="Helical" evidence="6">
    <location>
        <begin position="373"/>
        <end position="393"/>
    </location>
</feature>
<accession>A0A940MZU2</accession>
<evidence type="ECO:0000256" key="3">
    <source>
        <dbReference type="ARBA" id="ARBA00022692"/>
    </source>
</evidence>
<feature type="domain" description="Membrane transport protein MMPL" evidence="7">
    <location>
        <begin position="717"/>
        <end position="859"/>
    </location>
</feature>
<evidence type="ECO:0000256" key="4">
    <source>
        <dbReference type="ARBA" id="ARBA00022989"/>
    </source>
</evidence>
<dbReference type="InterPro" id="IPR050545">
    <property type="entry name" value="Mycobact_MmpL"/>
</dbReference>
<dbReference type="PANTHER" id="PTHR33406">
    <property type="entry name" value="MEMBRANE PROTEIN MJ1562-RELATED"/>
    <property type="match status" value="1"/>
</dbReference>
<evidence type="ECO:0000259" key="7">
    <source>
        <dbReference type="Pfam" id="PF03176"/>
    </source>
</evidence>
<dbReference type="InterPro" id="IPR017841">
    <property type="entry name" value="Hopanoid_biosynth_HpnN"/>
</dbReference>
<dbReference type="PANTHER" id="PTHR33406:SF13">
    <property type="entry name" value="MEMBRANE PROTEIN YDFJ"/>
    <property type="match status" value="1"/>
</dbReference>
<gene>
    <name evidence="8" type="ORF">J5Y10_02895</name>
</gene>
<proteinExistence type="predicted"/>
<feature type="transmembrane region" description="Helical" evidence="6">
    <location>
        <begin position="838"/>
        <end position="857"/>
    </location>
</feature>
<feature type="transmembrane region" description="Helical" evidence="6">
    <location>
        <begin position="303"/>
        <end position="324"/>
    </location>
</feature>
<feature type="transmembrane region" description="Helical" evidence="6">
    <location>
        <begin position="713"/>
        <end position="737"/>
    </location>
</feature>
<keyword evidence="9" id="KW-1185">Reference proteome</keyword>
<dbReference type="NCBIfam" id="TIGR03480">
    <property type="entry name" value="HpnN"/>
    <property type="match status" value="1"/>
</dbReference>
<dbReference type="AlphaFoldDB" id="A0A940MZU2"/>
<name>A0A940MZU2_9PROT</name>
<dbReference type="SUPFAM" id="SSF82866">
    <property type="entry name" value="Multidrug efflux transporter AcrB transmembrane domain"/>
    <property type="match status" value="2"/>
</dbReference>
<keyword evidence="4 6" id="KW-1133">Transmembrane helix</keyword>
<evidence type="ECO:0000256" key="5">
    <source>
        <dbReference type="ARBA" id="ARBA00023136"/>
    </source>
</evidence>
<feature type="transmembrane region" description="Helical" evidence="6">
    <location>
        <begin position="405"/>
        <end position="429"/>
    </location>
</feature>
<evidence type="ECO:0000256" key="1">
    <source>
        <dbReference type="ARBA" id="ARBA00004651"/>
    </source>
</evidence>
<dbReference type="Gene3D" id="1.20.1640.10">
    <property type="entry name" value="Multidrug efflux transporter AcrB transmembrane domain"/>
    <property type="match status" value="2"/>
</dbReference>
<evidence type="ECO:0000313" key="9">
    <source>
        <dbReference type="Proteomes" id="UP000677537"/>
    </source>
</evidence>
<feature type="transmembrane region" description="Helical" evidence="6">
    <location>
        <begin position="806"/>
        <end position="826"/>
    </location>
</feature>
<evidence type="ECO:0000256" key="6">
    <source>
        <dbReference type="SAM" id="Phobius"/>
    </source>
</evidence>
<protein>
    <submittedName>
        <fullName evidence="8">MMPL family transporter</fullName>
    </submittedName>
</protein>
<feature type="domain" description="Membrane transport protein MMPL" evidence="7">
    <location>
        <begin position="236"/>
        <end position="429"/>
    </location>
</feature>
<dbReference type="GO" id="GO:0005886">
    <property type="term" value="C:plasma membrane"/>
    <property type="evidence" value="ECO:0007669"/>
    <property type="project" value="UniProtKB-SubCell"/>
</dbReference>
<feature type="transmembrane region" description="Helical" evidence="6">
    <location>
        <begin position="279"/>
        <end position="296"/>
    </location>
</feature>
<dbReference type="RefSeq" id="WP_209370523.1">
    <property type="nucleotide sequence ID" value="NZ_JAGIZA010000002.1"/>
</dbReference>
<organism evidence="8 9">
    <name type="scientific">Roseomonas indoligenes</name>
    <dbReference type="NCBI Taxonomy" id="2820811"/>
    <lineage>
        <taxon>Bacteria</taxon>
        <taxon>Pseudomonadati</taxon>
        <taxon>Pseudomonadota</taxon>
        <taxon>Alphaproteobacteria</taxon>
        <taxon>Acetobacterales</taxon>
        <taxon>Roseomonadaceae</taxon>
        <taxon>Roseomonas</taxon>
    </lineage>
</organism>
<reference evidence="8" key="1">
    <citation type="submission" date="2021-03" db="EMBL/GenBank/DDBJ databases">
        <authorList>
            <person name="So Y."/>
        </authorList>
    </citation>
    <scope>NUCLEOTIDE SEQUENCE</scope>
    <source>
        <strain evidence="8">SG15</strain>
    </source>
</reference>
<comment type="caution">
    <text evidence="8">The sequence shown here is derived from an EMBL/GenBank/DDBJ whole genome shotgun (WGS) entry which is preliminary data.</text>
</comment>
<keyword evidence="2" id="KW-1003">Cell membrane</keyword>
<feature type="transmembrane region" description="Helical" evidence="6">
    <location>
        <begin position="774"/>
        <end position="794"/>
    </location>
</feature>
<keyword evidence="3 6" id="KW-0812">Transmembrane</keyword>
<feature type="transmembrane region" description="Helical" evidence="6">
    <location>
        <begin position="744"/>
        <end position="768"/>
    </location>
</feature>
<feature type="transmembrane region" description="Helical" evidence="6">
    <location>
        <begin position="330"/>
        <end position="352"/>
    </location>
</feature>
<evidence type="ECO:0000313" key="8">
    <source>
        <dbReference type="EMBL" id="MBP0491722.1"/>
    </source>
</evidence>
<dbReference type="InterPro" id="IPR004869">
    <property type="entry name" value="MMPL_dom"/>
</dbReference>
<sequence length="866" mass="90835">MTPRSSLTGRIVALSAARPWAVLLLGLILAASAMHYAARHFAMTTDTAELISTDLVWRQREIAYDKAFPGQEDLIVAVVDGATPEIAESAAARLAEALSTSPDRFRSVRRPDGGPFFDRNGLLLLPLEEVQANTEGLIRAQPFLGPLAADPSLRGVAGALSTVLEGVARGQAGLADIQPAATALAATFESVLAGRPAFFSWRALFAGTPPGPRELRRFVLVQPVMDYTALQPGQAGSRALRETAARLGLDPAHGVTVRLTGPVPLADEEFASLAEDADVVAAAMVLALVGIVWFAVRSARFMVAILLTTLIGLVITAGVGLLAIGRFNLISVAFIPLFVGLGVDFSIQLSMRTLAERLHHPDLRDALAEAGRGVGRGLALAAAAIAAGFFAFLPTSYVGVAELGAIAGLGMGIAFLLTVTLLPALLVLLRPPAGGRAELGYAALAPVERLLERERRPVLIGAAAVALACLATLPFVHFDFNPLHLRNPRAESMVTLRDISADADRTPNTISVLLPARAEAEAMAKRLEALPEVLRTVSLATFIPTGQEEKLAFVQDAAGLLGPVLEGVQPLPPPDDAARIRALGATAEALRRAAGDAGDLSAVTARRLADAMARLAGGSPDGRAAADEAVSAPLRVLLGQIRALLSAGPVTEADLPRDLVADWRTVDGRWRVEAYPRGNPNDNDNLVRFSDAVLAVAPEAVGPPISIQAAGGMVVSAFIQAGLLSFVAVTALLALVLRRVRDVVLTMLPVLLSGLLTLATCAALGLPLNFANIIALPLLFGIGVAFNVYFVVAWRSGEHHLLQSSLMRAVVFSALTTATAFGALWLSTHPGTASMGRLLMISLGWELFVTLLIRPALLARPPEGAS</sequence>
<dbReference type="EMBL" id="JAGIZA010000002">
    <property type="protein sequence ID" value="MBP0491722.1"/>
    <property type="molecule type" value="Genomic_DNA"/>
</dbReference>
<dbReference type="Proteomes" id="UP000677537">
    <property type="component" value="Unassembled WGS sequence"/>
</dbReference>
<feature type="transmembrane region" description="Helical" evidence="6">
    <location>
        <begin position="458"/>
        <end position="478"/>
    </location>
</feature>
<comment type="subcellular location">
    <subcellularLocation>
        <location evidence="1">Cell membrane</location>
        <topology evidence="1">Multi-pass membrane protein</topology>
    </subcellularLocation>
</comment>